<evidence type="ECO:0000256" key="10">
    <source>
        <dbReference type="ARBA" id="ARBA00023140"/>
    </source>
</evidence>
<dbReference type="InterPro" id="IPR033745">
    <property type="entry name" value="Fis1_cytosol"/>
</dbReference>
<evidence type="ECO:0000256" key="6">
    <source>
        <dbReference type="ARBA" id="ARBA00022787"/>
    </source>
</evidence>
<dbReference type="SMR" id="A0A482X8P9"/>
<dbReference type="STRING" id="195883.A0A482X8P9"/>
<dbReference type="CDD" id="cd12212">
    <property type="entry name" value="Fis1"/>
    <property type="match status" value="1"/>
</dbReference>
<name>A0A482X8P9_LAOST</name>
<evidence type="ECO:0000256" key="11">
    <source>
        <dbReference type="PIRNR" id="PIRNR008835"/>
    </source>
</evidence>
<dbReference type="SUPFAM" id="SSF48452">
    <property type="entry name" value="TPR-like"/>
    <property type="match status" value="1"/>
</dbReference>
<protein>
    <recommendedName>
        <fullName evidence="11">Mitochondrial fission 1 protein</fullName>
    </recommendedName>
</protein>
<evidence type="ECO:0000256" key="2">
    <source>
        <dbReference type="ARBA" id="ARBA00004572"/>
    </source>
</evidence>
<dbReference type="GO" id="GO:0005741">
    <property type="term" value="C:mitochondrial outer membrane"/>
    <property type="evidence" value="ECO:0007669"/>
    <property type="project" value="UniProtKB-SubCell"/>
</dbReference>
<evidence type="ECO:0000256" key="7">
    <source>
        <dbReference type="ARBA" id="ARBA00022989"/>
    </source>
</evidence>
<keyword evidence="5" id="KW-0053">Apoptosis</keyword>
<evidence type="ECO:0000256" key="4">
    <source>
        <dbReference type="ARBA" id="ARBA00022692"/>
    </source>
</evidence>
<evidence type="ECO:0000256" key="9">
    <source>
        <dbReference type="ARBA" id="ARBA00023136"/>
    </source>
</evidence>
<comment type="similarity">
    <text evidence="3 11">Belongs to the FIS1 family.</text>
</comment>
<evidence type="ECO:0000256" key="8">
    <source>
        <dbReference type="ARBA" id="ARBA00023128"/>
    </source>
</evidence>
<keyword evidence="14" id="KW-1185">Reference proteome</keyword>
<comment type="domain">
    <text evidence="11">The C-terminus is required for mitochondrial localization, while the N-terminus is necessary for mitochondrial fission.</text>
</comment>
<comment type="caution">
    <text evidence="13">The sequence shown here is derived from an EMBL/GenBank/DDBJ whole genome shotgun (WGS) entry which is preliminary data.</text>
</comment>
<comment type="function">
    <text evidence="11">Involved in the fragmentation of the mitochondrial network and its perinuclear clustering.</text>
</comment>
<sequence>MDIEEILNDDVPSDQLKKAEEAYYKATAAKQMTKEVEFYYANCLVRSKYPGDIRKGLSIFEEMCKKYKTEEMRDYIYFIALGNARIKEYAKALYYAEEFLKVEPNNKQVLALQEVVKKRLRREGLEGAAMAGAAGLAIGGIIGLGYALLSKKKSPKDDDCKDETEK</sequence>
<evidence type="ECO:0000256" key="3">
    <source>
        <dbReference type="ARBA" id="ARBA00008937"/>
    </source>
</evidence>
<keyword evidence="7 12" id="KW-1133">Transmembrane helix</keyword>
<gene>
    <name evidence="13" type="ORF">LSTR_LSTR004333</name>
</gene>
<dbReference type="InParanoid" id="A0A482X8P9"/>
<dbReference type="InterPro" id="IPR016543">
    <property type="entry name" value="Fis1"/>
</dbReference>
<proteinExistence type="inferred from homology"/>
<reference evidence="13 14" key="1">
    <citation type="journal article" date="2017" name="Gigascience">
        <title>Genome sequence of the small brown planthopper, Laodelphax striatellus.</title>
        <authorList>
            <person name="Zhu J."/>
            <person name="Jiang F."/>
            <person name="Wang X."/>
            <person name="Yang P."/>
            <person name="Bao Y."/>
            <person name="Zhao W."/>
            <person name="Wang W."/>
            <person name="Lu H."/>
            <person name="Wang Q."/>
            <person name="Cui N."/>
            <person name="Li J."/>
            <person name="Chen X."/>
            <person name="Luo L."/>
            <person name="Yu J."/>
            <person name="Kang L."/>
            <person name="Cui F."/>
        </authorList>
    </citation>
    <scope>NUCLEOTIDE SEQUENCE [LARGE SCALE GENOMIC DNA]</scope>
    <source>
        <strain evidence="13">Lst14</strain>
    </source>
</reference>
<dbReference type="PIRSF" id="PIRSF008835">
    <property type="entry name" value="TPR_repeat_11_Fis1"/>
    <property type="match status" value="1"/>
</dbReference>
<accession>A0A482X8P9</accession>
<dbReference type="Pfam" id="PF14853">
    <property type="entry name" value="Fis1_TPR_C"/>
    <property type="match status" value="1"/>
</dbReference>
<keyword evidence="9 11" id="KW-0472">Membrane</keyword>
<organism evidence="13 14">
    <name type="scientific">Laodelphax striatellus</name>
    <name type="common">Small brown planthopper</name>
    <name type="synonym">Delphax striatella</name>
    <dbReference type="NCBI Taxonomy" id="195883"/>
    <lineage>
        <taxon>Eukaryota</taxon>
        <taxon>Metazoa</taxon>
        <taxon>Ecdysozoa</taxon>
        <taxon>Arthropoda</taxon>
        <taxon>Hexapoda</taxon>
        <taxon>Insecta</taxon>
        <taxon>Pterygota</taxon>
        <taxon>Neoptera</taxon>
        <taxon>Paraneoptera</taxon>
        <taxon>Hemiptera</taxon>
        <taxon>Auchenorrhyncha</taxon>
        <taxon>Fulgoroidea</taxon>
        <taxon>Delphacidae</taxon>
        <taxon>Criomorphinae</taxon>
        <taxon>Laodelphax</taxon>
    </lineage>
</organism>
<keyword evidence="8 11" id="KW-0496">Mitochondrion</keyword>
<evidence type="ECO:0000256" key="1">
    <source>
        <dbReference type="ARBA" id="ARBA00004549"/>
    </source>
</evidence>
<keyword evidence="4 12" id="KW-0812">Transmembrane</keyword>
<evidence type="ECO:0000256" key="5">
    <source>
        <dbReference type="ARBA" id="ARBA00022703"/>
    </source>
</evidence>
<dbReference type="PANTHER" id="PTHR13247">
    <property type="entry name" value="TETRATRICOPEPTIDE REPEAT PROTEIN 11 TPR REPEAT PROTEIN 11"/>
    <property type="match status" value="1"/>
</dbReference>
<evidence type="ECO:0000256" key="12">
    <source>
        <dbReference type="SAM" id="Phobius"/>
    </source>
</evidence>
<dbReference type="GO" id="GO:0000422">
    <property type="term" value="P:autophagy of mitochondrion"/>
    <property type="evidence" value="ECO:0007669"/>
    <property type="project" value="TreeGrafter"/>
</dbReference>
<dbReference type="InterPro" id="IPR028061">
    <property type="entry name" value="Fis1_TPR_C"/>
</dbReference>
<keyword evidence="6 11" id="KW-1000">Mitochondrion outer membrane</keyword>
<dbReference type="GO" id="GO:0043653">
    <property type="term" value="P:mitochondrial fragmentation involved in apoptotic process"/>
    <property type="evidence" value="ECO:0007669"/>
    <property type="project" value="TreeGrafter"/>
</dbReference>
<dbReference type="OrthoDB" id="421154at2759"/>
<dbReference type="GO" id="GO:0000266">
    <property type="term" value="P:mitochondrial fission"/>
    <property type="evidence" value="ECO:0007669"/>
    <property type="project" value="UniProtKB-UniRule"/>
</dbReference>
<dbReference type="Gene3D" id="1.25.40.10">
    <property type="entry name" value="Tetratricopeptide repeat domain"/>
    <property type="match status" value="1"/>
</dbReference>
<dbReference type="FunFam" id="1.25.40.10:FF:000147">
    <property type="entry name" value="Mitochondrial fission 1 protein"/>
    <property type="match status" value="1"/>
</dbReference>
<keyword evidence="10" id="KW-0576">Peroxisome</keyword>
<dbReference type="Proteomes" id="UP000291343">
    <property type="component" value="Unassembled WGS sequence"/>
</dbReference>
<dbReference type="AlphaFoldDB" id="A0A482X8P9"/>
<comment type="subcellular location">
    <subcellularLocation>
        <location evidence="2">Mitochondrion outer membrane</location>
        <topology evidence="2">Single-pass membrane protein</topology>
    </subcellularLocation>
    <subcellularLocation>
        <location evidence="1">Peroxisome membrane</location>
        <topology evidence="1">Single-pass membrane protein</topology>
    </subcellularLocation>
</comment>
<dbReference type="PANTHER" id="PTHR13247:SF0">
    <property type="entry name" value="MITOCHONDRIAL FISSION 1 PROTEIN"/>
    <property type="match status" value="1"/>
</dbReference>
<evidence type="ECO:0000313" key="14">
    <source>
        <dbReference type="Proteomes" id="UP000291343"/>
    </source>
</evidence>
<dbReference type="InterPro" id="IPR028058">
    <property type="entry name" value="Fis1_TPR_N"/>
</dbReference>
<dbReference type="GO" id="GO:0016559">
    <property type="term" value="P:peroxisome fission"/>
    <property type="evidence" value="ECO:0007669"/>
    <property type="project" value="TreeGrafter"/>
</dbReference>
<evidence type="ECO:0000313" key="13">
    <source>
        <dbReference type="EMBL" id="RZF42184.1"/>
    </source>
</evidence>
<dbReference type="EMBL" id="QKKF02015335">
    <property type="protein sequence ID" value="RZF42184.1"/>
    <property type="molecule type" value="Genomic_DNA"/>
</dbReference>
<dbReference type="GO" id="GO:0005778">
    <property type="term" value="C:peroxisomal membrane"/>
    <property type="evidence" value="ECO:0007669"/>
    <property type="project" value="UniProtKB-SubCell"/>
</dbReference>
<dbReference type="InterPro" id="IPR011990">
    <property type="entry name" value="TPR-like_helical_dom_sf"/>
</dbReference>
<feature type="transmembrane region" description="Helical" evidence="12">
    <location>
        <begin position="127"/>
        <end position="149"/>
    </location>
</feature>
<dbReference type="Pfam" id="PF14852">
    <property type="entry name" value="Fis1_TPR_N"/>
    <property type="match status" value="1"/>
</dbReference>